<organism evidence="1 2">
    <name type="scientific">Rhizobium leguminosarum</name>
    <dbReference type="NCBI Taxonomy" id="384"/>
    <lineage>
        <taxon>Bacteria</taxon>
        <taxon>Pseudomonadati</taxon>
        <taxon>Pseudomonadota</taxon>
        <taxon>Alphaproteobacteria</taxon>
        <taxon>Hyphomicrobiales</taxon>
        <taxon>Rhizobiaceae</taxon>
        <taxon>Rhizobium/Agrobacterium group</taxon>
        <taxon>Rhizobium</taxon>
    </lineage>
</organism>
<dbReference type="Proteomes" id="UP000471705">
    <property type="component" value="Unassembled WGS sequence"/>
</dbReference>
<proteinExistence type="predicted"/>
<accession>A0A7K3VRQ3</accession>
<name>A0A7K3VRQ3_RHILE</name>
<dbReference type="AlphaFoldDB" id="A0A7K3VRQ3"/>
<evidence type="ECO:0000313" key="2">
    <source>
        <dbReference type="Proteomes" id="UP000471705"/>
    </source>
</evidence>
<evidence type="ECO:0000313" key="1">
    <source>
        <dbReference type="EMBL" id="NEK19885.1"/>
    </source>
</evidence>
<dbReference type="RefSeq" id="WP_164049997.1">
    <property type="nucleotide sequence ID" value="NZ_WUFV01000034.1"/>
</dbReference>
<reference evidence="1 2" key="1">
    <citation type="submission" date="2019-12" db="EMBL/GenBank/DDBJ databases">
        <title>Rhizobium genotypes associated with high levels of biological nitrogen fixation by grain legumes in a temperate-maritime cropping system.</title>
        <authorList>
            <person name="Maluk M."/>
            <person name="Francesc Ferrando Molina F."/>
            <person name="Lopez Del Egido L."/>
            <person name="Lafos M."/>
            <person name="Langarica-Fuentes A."/>
            <person name="Gebre Yohannes G."/>
            <person name="Young M.W."/>
            <person name="Martin P."/>
            <person name="Gantlett R."/>
            <person name="Kenicer G."/>
            <person name="Hawes C."/>
            <person name="Begg G.S."/>
            <person name="Quilliam R.S."/>
            <person name="Squire G.R."/>
            <person name="Poole P.S."/>
            <person name="Young P.W."/>
            <person name="Iannetta P.M."/>
            <person name="James E.K."/>
        </authorList>
    </citation>
    <scope>NUCLEOTIDE SEQUENCE [LARGE SCALE GENOMIC DNA]</scope>
    <source>
        <strain evidence="1 2">JHI54</strain>
    </source>
</reference>
<dbReference type="EMBL" id="WUFV01000034">
    <property type="protein sequence ID" value="NEK19885.1"/>
    <property type="molecule type" value="Genomic_DNA"/>
</dbReference>
<gene>
    <name evidence="1" type="ORF">GR257_34545</name>
</gene>
<protein>
    <submittedName>
        <fullName evidence="1">Uncharacterized protein</fullName>
    </submittedName>
</protein>
<sequence>MAKSFDESEFEASRSGNFGDLLQGRDYLFFLLYNLDWDSQLSAVRMMIARNRHAEEAFSKAIERDKEEVQAYRGPHHHHYVDQHTDMLHESIFRDAAESMAAIGMVAPMVESTLGQSLAALGEMYTRKNLTPPVHKRWKRAKSDPAQWNCQIYFNDKGEAKSNILEGFPQLAAASGLKPFLSPGFHAWFKAMFTYRNFMFHGGFEWSLERRAAFNEAIEKNGWDLFTCSTSGGEPWAFYITNEAINQMPTMVENMLDSLGQFAKSLPFELISDP</sequence>
<comment type="caution">
    <text evidence="1">The sequence shown here is derived from an EMBL/GenBank/DDBJ whole genome shotgun (WGS) entry which is preliminary data.</text>
</comment>